<organism evidence="1 2">
    <name type="scientific">Lacisediminihabitans changchengi</name>
    <dbReference type="NCBI Taxonomy" id="2787634"/>
    <lineage>
        <taxon>Bacteria</taxon>
        <taxon>Bacillati</taxon>
        <taxon>Actinomycetota</taxon>
        <taxon>Actinomycetes</taxon>
        <taxon>Micrococcales</taxon>
        <taxon>Microbacteriaceae</taxon>
        <taxon>Lacisediminihabitans</taxon>
    </lineage>
</organism>
<dbReference type="EMBL" id="JAEPES010000002">
    <property type="protein sequence ID" value="MBK4347238.1"/>
    <property type="molecule type" value="Genomic_DNA"/>
</dbReference>
<name>A0A934W1U4_9MICO</name>
<dbReference type="Proteomes" id="UP000636458">
    <property type="component" value="Unassembled WGS sequence"/>
</dbReference>
<proteinExistence type="predicted"/>
<keyword evidence="2" id="KW-1185">Reference proteome</keyword>
<comment type="caution">
    <text evidence="1">The sequence shown here is derived from an EMBL/GenBank/DDBJ whole genome shotgun (WGS) entry which is preliminary data.</text>
</comment>
<protein>
    <submittedName>
        <fullName evidence="1">Uncharacterized protein</fullName>
    </submittedName>
</protein>
<gene>
    <name evidence="1" type="ORF">IV501_06295</name>
</gene>
<evidence type="ECO:0000313" key="2">
    <source>
        <dbReference type="Proteomes" id="UP000636458"/>
    </source>
</evidence>
<accession>A0A934W1U4</accession>
<evidence type="ECO:0000313" key="1">
    <source>
        <dbReference type="EMBL" id="MBK4347238.1"/>
    </source>
</evidence>
<reference evidence="1" key="1">
    <citation type="submission" date="2021-01" db="EMBL/GenBank/DDBJ databases">
        <title>Lacisediminihabitans sp. nov. strain G11-30, isolated from Antarctic Soil.</title>
        <authorList>
            <person name="Li J."/>
        </authorList>
    </citation>
    <scope>NUCLEOTIDE SEQUENCE</scope>
    <source>
        <strain evidence="1">G11-30</strain>
    </source>
</reference>
<sequence length="203" mass="22272">MTVATSFAEFSSGSKLSKVSALPDLVFPRYVRIEVEDEPGTSVDFVLLAVFDLAAHRYVVDSIEVRRRAPGDDVNAVALRSVRVQEFLRRGLMDAIGTAESVETADGYMPPTLSEKRAAEIRFAGPSDLATLTWVARFYARAEALSMQPARAVQESIGIPAPTASVWIRRARDRGLLSPLGVQPEYDDMPGFAQDRASLDLLR</sequence>
<dbReference type="AlphaFoldDB" id="A0A934W1U4"/>
<dbReference type="RefSeq" id="WP_200555601.1">
    <property type="nucleotide sequence ID" value="NZ_JAEPES010000002.1"/>
</dbReference>